<sequence>MMARHACRCHVAVLSIHASPPSDPPRFSCAYPFLIRFSRAVLEVLWCSKWVMQHIFGKLSTSSFQRYKVCMNLSSDERVTAPGSRGAGTIFVCFSGKDSGRNGGCFRRTESSTSYLESLSFQRTRARGSNCCELERLCARRRLFGRKNAFYSQRVFPQILSQFTRVFDLAPDVGFRRSLVPSKILRCLLLQGSGFAGIRAWTCEIWSPRTEATGVFLVRWRTFFRSGFRLDPVNSWRSESSTSCMNVSSFQRAQGSRINLLRVRKTLRASVTTSAGKFRNFQHSLISSACFHARGRHSSRCRILTILVSSESLCYLFSKGTGLARSFDHNSLVSHPFSARKVLNRSSRHALQNGQGAVNPIQLSAWSKSGWKRLGQTLVNPGQTWSTLVKLGQTSGNVSRTFFLGLFDVASPCRIRPAWFGLSRFACRHPRKSRGKKWGYDKQLRVARKAMQIVEDGIWNLLWEIMYS</sequence>
<dbReference type="EMBL" id="OIVN01001471">
    <property type="protein sequence ID" value="SPC94374.1"/>
    <property type="molecule type" value="Genomic_DNA"/>
</dbReference>
<reference evidence="1" key="1">
    <citation type="submission" date="2018-02" db="EMBL/GenBank/DDBJ databases">
        <authorList>
            <person name="Cohen D.B."/>
            <person name="Kent A.D."/>
        </authorList>
    </citation>
    <scope>NUCLEOTIDE SEQUENCE</scope>
</reference>
<protein>
    <submittedName>
        <fullName evidence="1">Uncharacterized protein</fullName>
    </submittedName>
</protein>
<evidence type="ECO:0000313" key="1">
    <source>
        <dbReference type="EMBL" id="SPC94374.1"/>
    </source>
</evidence>
<dbReference type="AlphaFoldDB" id="A0A2N9G5N0"/>
<organism evidence="1">
    <name type="scientific">Fagus sylvatica</name>
    <name type="common">Beechnut</name>
    <dbReference type="NCBI Taxonomy" id="28930"/>
    <lineage>
        <taxon>Eukaryota</taxon>
        <taxon>Viridiplantae</taxon>
        <taxon>Streptophyta</taxon>
        <taxon>Embryophyta</taxon>
        <taxon>Tracheophyta</taxon>
        <taxon>Spermatophyta</taxon>
        <taxon>Magnoliopsida</taxon>
        <taxon>eudicotyledons</taxon>
        <taxon>Gunneridae</taxon>
        <taxon>Pentapetalae</taxon>
        <taxon>rosids</taxon>
        <taxon>fabids</taxon>
        <taxon>Fagales</taxon>
        <taxon>Fagaceae</taxon>
        <taxon>Fagus</taxon>
    </lineage>
</organism>
<name>A0A2N9G5N0_FAGSY</name>
<proteinExistence type="predicted"/>
<gene>
    <name evidence="1" type="ORF">FSB_LOCUS22256</name>
</gene>
<accession>A0A2N9G5N0</accession>